<name>S9WMH2_9TRYP</name>
<reference evidence="2" key="2">
    <citation type="submission" date="2013-03" db="EMBL/GenBank/DDBJ databases">
        <authorList>
            <person name="Motta M.C.M."/>
            <person name="Martins A.C.A."/>
            <person name="Preta C.M.C.C."/>
            <person name="Silva R."/>
            <person name="de Souza S.S."/>
            <person name="Klein C.C."/>
            <person name="de Almeida L.G.P."/>
            <person name="Cunha O.L."/>
            <person name="Colabardini A.C."/>
            <person name="Lima B.A."/>
            <person name="Machado C.R."/>
            <person name="Soares C.M.A."/>
            <person name="de Menezes C.B.A."/>
            <person name="Bartolomeu D.C."/>
            <person name="Grisard E.C."/>
            <person name="Fantinatti-Garboggini F."/>
            <person name="Rodrigues-Luiz G.F."/>
            <person name="Wagner G."/>
            <person name="Goldman G.H."/>
            <person name="Fietto J.L.R."/>
            <person name="Ciapina L.P."/>
            <person name="Brocchi M."/>
            <person name="Elias M.C."/>
            <person name="Goldman M.H.S."/>
            <person name="Sagot M.-F."/>
            <person name="Pereira M."/>
            <person name="Stoco P.H."/>
            <person name="Teixeira S.M.R."/>
            <person name="de Mendonca-Neto R.P."/>
            <person name="Maciel T.E.F."/>
            <person name="Mendes T.A.O."/>
            <person name="Urmenyi T.P."/>
            <person name="Teixeira M.M.G."/>
            <person name="de Camargo E.F.P."/>
            <person name="de Sousa W."/>
            <person name="Schenkman S."/>
            <person name="de Vasconcelos A.T.R."/>
        </authorList>
    </citation>
    <scope>NUCLEOTIDE SEQUENCE</scope>
</reference>
<dbReference type="EMBL" id="ATMH01000162">
    <property type="protein sequence ID" value="EPY37135.1"/>
    <property type="molecule type" value="Genomic_DNA"/>
</dbReference>
<evidence type="ECO:0000313" key="2">
    <source>
        <dbReference type="EMBL" id="EPY37135.1"/>
    </source>
</evidence>
<accession>S9WMH2</accession>
<sequence>MSTDPYEICDDEANQWRICVEKHLGQPEVHTACEGAQAQFDSCISVWRARVGPAVSIKGRNEGEPPDQCAAMSCLVGECLRKYNYDFKRCKPPMDFFKYCVKGFYGSEYVVDK</sequence>
<dbReference type="OrthoDB" id="268421at2759"/>
<dbReference type="AlphaFoldDB" id="S9WMH2"/>
<comment type="caution">
    <text evidence="2">The sequence shown here is derived from an EMBL/GenBank/DDBJ whole genome shotgun (WGS) entry which is preliminary data.</text>
</comment>
<dbReference type="EMBL" id="ATMH01003409">
    <property type="protein sequence ID" value="EPY31531.1"/>
    <property type="molecule type" value="Genomic_DNA"/>
</dbReference>
<evidence type="ECO:0000313" key="3">
    <source>
        <dbReference type="Proteomes" id="UP000015354"/>
    </source>
</evidence>
<dbReference type="Proteomes" id="UP000015354">
    <property type="component" value="Unassembled WGS sequence"/>
</dbReference>
<organism evidence="2 3">
    <name type="scientific">Strigomonas culicis</name>
    <dbReference type="NCBI Taxonomy" id="28005"/>
    <lineage>
        <taxon>Eukaryota</taxon>
        <taxon>Discoba</taxon>
        <taxon>Euglenozoa</taxon>
        <taxon>Kinetoplastea</taxon>
        <taxon>Metakinetoplastina</taxon>
        <taxon>Trypanosomatida</taxon>
        <taxon>Trypanosomatidae</taxon>
        <taxon>Strigomonadinae</taxon>
        <taxon>Strigomonas</taxon>
    </lineage>
</organism>
<dbReference type="InterPro" id="IPR009069">
    <property type="entry name" value="Cys_alpha_HP_mot_SF"/>
</dbReference>
<proteinExistence type="predicted"/>
<gene>
    <name evidence="2" type="ORF">STCU_00162</name>
    <name evidence="1" type="ORF">STCU_03409</name>
</gene>
<dbReference type="SUPFAM" id="SSF47072">
    <property type="entry name" value="Cysteine alpha-hairpin motif"/>
    <property type="match status" value="1"/>
</dbReference>
<keyword evidence="3" id="KW-1185">Reference proteome</keyword>
<reference evidence="2 3" key="1">
    <citation type="journal article" date="2013" name="PLoS ONE">
        <title>Predicting the Proteins of Angomonas deanei, Strigomonas culicis and Their Respective Endosymbionts Reveals New Aspects of the Trypanosomatidae Family.</title>
        <authorList>
            <person name="Motta M.C."/>
            <person name="Martins A.C."/>
            <person name="de Souza S.S."/>
            <person name="Catta-Preta C.M."/>
            <person name="Silva R."/>
            <person name="Klein C.C."/>
            <person name="de Almeida L.G."/>
            <person name="de Lima Cunha O."/>
            <person name="Ciapina L.P."/>
            <person name="Brocchi M."/>
            <person name="Colabardini A.C."/>
            <person name="de Araujo Lima B."/>
            <person name="Machado C.R."/>
            <person name="de Almeida Soares C.M."/>
            <person name="Probst C.M."/>
            <person name="de Menezes C.B."/>
            <person name="Thompson C.E."/>
            <person name="Bartholomeu D.C."/>
            <person name="Gradia D.F."/>
            <person name="Pavoni D.P."/>
            <person name="Grisard E.C."/>
            <person name="Fantinatti-Garboggini F."/>
            <person name="Marchini F.K."/>
            <person name="Rodrigues-Luiz G.F."/>
            <person name="Wagner G."/>
            <person name="Goldman G.H."/>
            <person name="Fietto J.L."/>
            <person name="Elias M.C."/>
            <person name="Goldman M.H."/>
            <person name="Sagot M.F."/>
            <person name="Pereira M."/>
            <person name="Stoco P.H."/>
            <person name="de Mendonca-Neto R.P."/>
            <person name="Teixeira S.M."/>
            <person name="Maciel T.E."/>
            <person name="de Oliveira Mendes T.A."/>
            <person name="Urmenyi T.P."/>
            <person name="de Souza W."/>
            <person name="Schenkman S."/>
            <person name="de Vasconcelos A.T."/>
        </authorList>
    </citation>
    <scope>NUCLEOTIDE SEQUENCE [LARGE SCALE GENOMIC DNA]</scope>
</reference>
<evidence type="ECO:0000313" key="1">
    <source>
        <dbReference type="EMBL" id="EPY31531.1"/>
    </source>
</evidence>
<protein>
    <submittedName>
        <fullName evidence="2">Uncharacterized protein</fullName>
    </submittedName>
</protein>